<comment type="catalytic activity">
    <reaction evidence="9">
        <text>L-aspartate + L-glutamine + ATP + H2O = L-asparagine + L-glutamate + AMP + diphosphate + H(+)</text>
        <dbReference type="Rhea" id="RHEA:12228"/>
        <dbReference type="ChEBI" id="CHEBI:15377"/>
        <dbReference type="ChEBI" id="CHEBI:15378"/>
        <dbReference type="ChEBI" id="CHEBI:29985"/>
        <dbReference type="ChEBI" id="CHEBI:29991"/>
        <dbReference type="ChEBI" id="CHEBI:30616"/>
        <dbReference type="ChEBI" id="CHEBI:33019"/>
        <dbReference type="ChEBI" id="CHEBI:58048"/>
        <dbReference type="ChEBI" id="CHEBI:58359"/>
        <dbReference type="ChEBI" id="CHEBI:456215"/>
        <dbReference type="EC" id="6.3.5.4"/>
    </reaction>
</comment>
<proteinExistence type="predicted"/>
<dbReference type="PANTHER" id="PTHR11772">
    <property type="entry name" value="ASPARAGINE SYNTHETASE"/>
    <property type="match status" value="1"/>
</dbReference>
<dbReference type="PROSITE" id="PS51278">
    <property type="entry name" value="GATASE_TYPE_2"/>
    <property type="match status" value="1"/>
</dbReference>
<evidence type="ECO:0000256" key="1">
    <source>
        <dbReference type="ARBA" id="ARBA00005187"/>
    </source>
</evidence>
<protein>
    <recommendedName>
        <fullName evidence="2">asparagine synthase (glutamine-hydrolyzing)</fullName>
        <ecNumber evidence="2">6.3.5.4</ecNumber>
    </recommendedName>
    <alternativeName>
        <fullName evidence="8">Glutamine-dependent asparagine synthetase</fullName>
    </alternativeName>
</protein>
<keyword evidence="5" id="KW-0547">Nucleotide-binding</keyword>
<dbReference type="EC" id="6.3.5.4" evidence="2"/>
<keyword evidence="4" id="KW-0028">Amino-acid biosynthesis</keyword>
<evidence type="ECO:0000256" key="9">
    <source>
        <dbReference type="ARBA" id="ARBA00048741"/>
    </source>
</evidence>
<evidence type="ECO:0000259" key="10">
    <source>
        <dbReference type="PROSITE" id="PS51278"/>
    </source>
</evidence>
<evidence type="ECO:0000256" key="2">
    <source>
        <dbReference type="ARBA" id="ARBA00012737"/>
    </source>
</evidence>
<dbReference type="Gene3D" id="3.40.50.620">
    <property type="entry name" value="HUPs"/>
    <property type="match status" value="1"/>
</dbReference>
<evidence type="ECO:0000256" key="3">
    <source>
        <dbReference type="ARBA" id="ARBA00022598"/>
    </source>
</evidence>
<dbReference type="InterPro" id="IPR029055">
    <property type="entry name" value="Ntn_hydrolases_N"/>
</dbReference>
<dbReference type="InterPro" id="IPR006426">
    <property type="entry name" value="Asn_synth_AEB"/>
</dbReference>
<reference evidence="11" key="1">
    <citation type="journal article" date="2020" name="Nature">
        <title>Giant virus diversity and host interactions through global metagenomics.</title>
        <authorList>
            <person name="Schulz F."/>
            <person name="Roux S."/>
            <person name="Paez-Espino D."/>
            <person name="Jungbluth S."/>
            <person name="Walsh D.A."/>
            <person name="Denef V.J."/>
            <person name="McMahon K.D."/>
            <person name="Konstantinidis K.T."/>
            <person name="Eloe-Fadrosh E.A."/>
            <person name="Kyrpides N.C."/>
            <person name="Woyke T."/>
        </authorList>
    </citation>
    <scope>NUCLEOTIDE SEQUENCE</scope>
    <source>
        <strain evidence="11">GVMAG-M-3300023179-138</strain>
    </source>
</reference>
<dbReference type="CDD" id="cd01991">
    <property type="entry name" value="Asn_synthase_B_C"/>
    <property type="match status" value="1"/>
</dbReference>
<accession>A0A6C0E692</accession>
<dbReference type="InterPro" id="IPR001962">
    <property type="entry name" value="Asn_synthase"/>
</dbReference>
<organism evidence="11">
    <name type="scientific">viral metagenome</name>
    <dbReference type="NCBI Taxonomy" id="1070528"/>
    <lineage>
        <taxon>unclassified sequences</taxon>
        <taxon>metagenomes</taxon>
        <taxon>organismal metagenomes</taxon>
    </lineage>
</organism>
<keyword evidence="6" id="KW-0067">ATP-binding</keyword>
<dbReference type="InterPro" id="IPR017932">
    <property type="entry name" value="GATase_2_dom"/>
</dbReference>
<evidence type="ECO:0000256" key="5">
    <source>
        <dbReference type="ARBA" id="ARBA00022741"/>
    </source>
</evidence>
<sequence length="521" mass="56311">MCGISVAWGPSVNEAAFKAALAALKARGPDDLQLAFTQFGDMELMYGFTRLHVQGSPNTEQPFVTDTRIVMCNGEIFNATDLIHTRNLLVPAGASDCAVIPALLDQGLTLAEVARCLDGDFAIVVIDLAGTIQVARDPYGVRPLFYCQGAIASELKGLAVTRPVTGQVTGPVTGQVTGPVTAVEPGTVVTFGPAVTVERWHQVPWLKAPSHRLADALIAAVYKRMATVRGIGACLSGGLDSSLVAAIAARALPQGSCLDTYSIGMEGSPDLEAARLVAAHIGSRHHECVITAADCVAAVPRVIRAIESYDITTVRASVGNFLLAEFISQVTPHVKVVLNGDGADEALGGYLYMREAPDDLTWEFETDRLLREIHRYDVLRSERSMAAFGLESRSPFLDRQFISVARAVPTVLLRSSATVMEKSVLRMEFDGVLPNSILWRRKEAFSDGISREPWFAAAAAKGEGLRRDYEVNPPPTAEAAWYRSLFESWYPTAASVIPAMWMPRFVVATDPSARTLSLYNQ</sequence>
<dbReference type="SUPFAM" id="SSF52402">
    <property type="entry name" value="Adenine nucleotide alpha hydrolases-like"/>
    <property type="match status" value="1"/>
</dbReference>
<dbReference type="InterPro" id="IPR050795">
    <property type="entry name" value="Asn_Synthetase"/>
</dbReference>
<dbReference type="PANTHER" id="PTHR11772:SF23">
    <property type="entry name" value="ASPARAGINE SYNTHETASE [GLUTAMINE-HYDROLYZING]"/>
    <property type="match status" value="1"/>
</dbReference>
<dbReference type="Pfam" id="PF00733">
    <property type="entry name" value="Asn_synthase"/>
    <property type="match status" value="2"/>
</dbReference>
<dbReference type="InterPro" id="IPR014729">
    <property type="entry name" value="Rossmann-like_a/b/a_fold"/>
</dbReference>
<evidence type="ECO:0000256" key="4">
    <source>
        <dbReference type="ARBA" id="ARBA00022605"/>
    </source>
</evidence>
<dbReference type="GO" id="GO:0005524">
    <property type="term" value="F:ATP binding"/>
    <property type="evidence" value="ECO:0007669"/>
    <property type="project" value="UniProtKB-KW"/>
</dbReference>
<dbReference type="AlphaFoldDB" id="A0A6C0E692"/>
<keyword evidence="3" id="KW-0436">Ligase</keyword>
<evidence type="ECO:0000256" key="8">
    <source>
        <dbReference type="ARBA" id="ARBA00030234"/>
    </source>
</evidence>
<dbReference type="EMBL" id="MN739743">
    <property type="protein sequence ID" value="QHT24232.1"/>
    <property type="molecule type" value="Genomic_DNA"/>
</dbReference>
<evidence type="ECO:0000256" key="6">
    <source>
        <dbReference type="ARBA" id="ARBA00022840"/>
    </source>
</evidence>
<comment type="pathway">
    <text evidence="1">Amino-acid biosynthesis; L-asparagine biosynthesis; L-asparagine from L-aspartate (L-Gln route): step 1/1.</text>
</comment>
<evidence type="ECO:0000256" key="7">
    <source>
        <dbReference type="ARBA" id="ARBA00022888"/>
    </source>
</evidence>
<evidence type="ECO:0000313" key="11">
    <source>
        <dbReference type="EMBL" id="QHT24232.1"/>
    </source>
</evidence>
<dbReference type="GO" id="GO:0006529">
    <property type="term" value="P:asparagine biosynthetic process"/>
    <property type="evidence" value="ECO:0007669"/>
    <property type="project" value="UniProtKB-KW"/>
</dbReference>
<dbReference type="PIRSF" id="PIRSF001589">
    <property type="entry name" value="Asn_synthetase_glu-h"/>
    <property type="match status" value="1"/>
</dbReference>
<dbReference type="Gene3D" id="3.60.20.10">
    <property type="entry name" value="Glutamine Phosphoribosylpyrophosphate, subunit 1, domain 1"/>
    <property type="match status" value="1"/>
</dbReference>
<name>A0A6C0E692_9ZZZZ</name>
<dbReference type="GO" id="GO:0004066">
    <property type="term" value="F:asparagine synthase (glutamine-hydrolyzing) activity"/>
    <property type="evidence" value="ECO:0007669"/>
    <property type="project" value="UniProtKB-EC"/>
</dbReference>
<dbReference type="Pfam" id="PF13537">
    <property type="entry name" value="GATase_7"/>
    <property type="match status" value="1"/>
</dbReference>
<dbReference type="GO" id="GO:0005829">
    <property type="term" value="C:cytosol"/>
    <property type="evidence" value="ECO:0007669"/>
    <property type="project" value="TreeGrafter"/>
</dbReference>
<feature type="domain" description="Glutamine amidotransferase type-2" evidence="10">
    <location>
        <begin position="2"/>
        <end position="194"/>
    </location>
</feature>
<keyword evidence="7" id="KW-0061">Asparagine biosynthesis</keyword>
<dbReference type="SUPFAM" id="SSF56235">
    <property type="entry name" value="N-terminal nucleophile aminohydrolases (Ntn hydrolases)"/>
    <property type="match status" value="1"/>
</dbReference>